<keyword evidence="3" id="KW-1185">Reference proteome</keyword>
<dbReference type="STRING" id="329046.A0A1Y2AGG2"/>
<dbReference type="OrthoDB" id="420046at2759"/>
<feature type="domain" description="Aminotransferase class V" evidence="1">
    <location>
        <begin position="28"/>
        <end position="249"/>
    </location>
</feature>
<dbReference type="Pfam" id="PF00266">
    <property type="entry name" value="Aminotran_5"/>
    <property type="match status" value="2"/>
</dbReference>
<gene>
    <name evidence="2" type="ORF">BCR33DRAFT_861943</name>
</gene>
<dbReference type="Proteomes" id="UP000193642">
    <property type="component" value="Unassembled WGS sequence"/>
</dbReference>
<dbReference type="InterPro" id="IPR015422">
    <property type="entry name" value="PyrdxlP-dep_Trfase_small"/>
</dbReference>
<accession>A0A1Y2AGG2</accession>
<comment type="caution">
    <text evidence="2">The sequence shown here is derived from an EMBL/GenBank/DDBJ whole genome shotgun (WGS) entry which is preliminary data.</text>
</comment>
<protein>
    <submittedName>
        <fullName evidence="2">Cysteine desulfurase-like protein</fullName>
    </submittedName>
</protein>
<evidence type="ECO:0000313" key="3">
    <source>
        <dbReference type="Proteomes" id="UP000193642"/>
    </source>
</evidence>
<reference evidence="2 3" key="1">
    <citation type="submission" date="2016-07" db="EMBL/GenBank/DDBJ databases">
        <title>Pervasive Adenine N6-methylation of Active Genes in Fungi.</title>
        <authorList>
            <consortium name="DOE Joint Genome Institute"/>
            <person name="Mondo S.J."/>
            <person name="Dannebaum R.O."/>
            <person name="Kuo R.C."/>
            <person name="Labutti K."/>
            <person name="Haridas S."/>
            <person name="Kuo A."/>
            <person name="Salamov A."/>
            <person name="Ahrendt S.R."/>
            <person name="Lipzen A."/>
            <person name="Sullivan W."/>
            <person name="Andreopoulos W.B."/>
            <person name="Clum A."/>
            <person name="Lindquist E."/>
            <person name="Daum C."/>
            <person name="Ramamoorthy G.K."/>
            <person name="Gryganskyi A."/>
            <person name="Culley D."/>
            <person name="Magnuson J.K."/>
            <person name="James T.Y."/>
            <person name="O'Malley M.A."/>
            <person name="Stajich J.E."/>
            <person name="Spatafora J.W."/>
            <person name="Visel A."/>
            <person name="Grigoriev I.V."/>
        </authorList>
    </citation>
    <scope>NUCLEOTIDE SEQUENCE [LARGE SCALE GENOMIC DNA]</scope>
    <source>
        <strain evidence="2 3">JEL800</strain>
    </source>
</reference>
<sequence length="434" mass="47517">MIREKSTLDVSYARSQIPTIRSHDGTFVFADNAGVSATLESAALKVADYLMHSNVQLKASYPLAKHSTQLIGESDIAGQRLINAASNGEVVLGISATQLLENLARSMEPFIVEGHDEIIITDTEHEANAGPFVKLAKRKNLTVHVWKCNPESMELELDSLKALLNQKTRLVCVAHCSNILGTVNNIKSIIDLVHAIPGAEVCVDGVALAGHRLVDVQAWNPDYYSISYYKIFGPHISQLYIADRCRSRLSSLVHYFLKEDVYPAAFQPGNVNPELVAALPAVLGYLGDLGRPSEERLGIQGQRGVRADVGATRQELIRAYAAIADQETILANKFLGYLTSKPNAFRIFGRKVADEDRIAIISVTVAGMSSEEFVRRIDKLGVGIRHGHFFSHRFVCGSQSLTADGVVRVSFAHYNTLEEVDIVIAAFESASQSE</sequence>
<dbReference type="SUPFAM" id="SSF53383">
    <property type="entry name" value="PLP-dependent transferases"/>
    <property type="match status" value="1"/>
</dbReference>
<dbReference type="PANTHER" id="PTHR43586">
    <property type="entry name" value="CYSTEINE DESULFURASE"/>
    <property type="match status" value="1"/>
</dbReference>
<proteinExistence type="predicted"/>
<feature type="domain" description="Aminotransferase class V" evidence="1">
    <location>
        <begin position="320"/>
        <end position="422"/>
    </location>
</feature>
<name>A0A1Y2AGG2_9FUNG</name>
<evidence type="ECO:0000313" key="2">
    <source>
        <dbReference type="EMBL" id="ORY21572.1"/>
    </source>
</evidence>
<dbReference type="InterPro" id="IPR015424">
    <property type="entry name" value="PyrdxlP-dep_Trfase"/>
</dbReference>
<organism evidence="2 3">
    <name type="scientific">Rhizoclosmatium globosum</name>
    <dbReference type="NCBI Taxonomy" id="329046"/>
    <lineage>
        <taxon>Eukaryota</taxon>
        <taxon>Fungi</taxon>
        <taxon>Fungi incertae sedis</taxon>
        <taxon>Chytridiomycota</taxon>
        <taxon>Chytridiomycota incertae sedis</taxon>
        <taxon>Chytridiomycetes</taxon>
        <taxon>Chytridiales</taxon>
        <taxon>Chytriomycetaceae</taxon>
        <taxon>Rhizoclosmatium</taxon>
    </lineage>
</organism>
<dbReference type="Gene3D" id="3.90.1150.10">
    <property type="entry name" value="Aspartate Aminotransferase, domain 1"/>
    <property type="match status" value="1"/>
</dbReference>
<dbReference type="InterPro" id="IPR000192">
    <property type="entry name" value="Aminotrans_V_dom"/>
</dbReference>
<dbReference type="InterPro" id="IPR015421">
    <property type="entry name" value="PyrdxlP-dep_Trfase_major"/>
</dbReference>
<dbReference type="AlphaFoldDB" id="A0A1Y2AGG2"/>
<dbReference type="EMBL" id="MCGO01000200">
    <property type="protein sequence ID" value="ORY21572.1"/>
    <property type="molecule type" value="Genomic_DNA"/>
</dbReference>
<evidence type="ECO:0000259" key="1">
    <source>
        <dbReference type="Pfam" id="PF00266"/>
    </source>
</evidence>
<dbReference type="PANTHER" id="PTHR43586:SF21">
    <property type="entry name" value="PYRIDOXAL PHOSPHATE (PLP)-DEPENDENT ASPARTATE AMINOTRANSFERASE SUPERFAMILY"/>
    <property type="match status" value="1"/>
</dbReference>
<dbReference type="Gene3D" id="3.40.640.10">
    <property type="entry name" value="Type I PLP-dependent aspartate aminotransferase-like (Major domain)"/>
    <property type="match status" value="1"/>
</dbReference>